<keyword evidence="2" id="KW-1185">Reference proteome</keyword>
<gene>
    <name evidence="1" type="ORF">TNIN_42541</name>
</gene>
<organism evidence="1 2">
    <name type="scientific">Trichonephila inaurata madagascariensis</name>
    <dbReference type="NCBI Taxonomy" id="2747483"/>
    <lineage>
        <taxon>Eukaryota</taxon>
        <taxon>Metazoa</taxon>
        <taxon>Ecdysozoa</taxon>
        <taxon>Arthropoda</taxon>
        <taxon>Chelicerata</taxon>
        <taxon>Arachnida</taxon>
        <taxon>Araneae</taxon>
        <taxon>Araneomorphae</taxon>
        <taxon>Entelegynae</taxon>
        <taxon>Araneoidea</taxon>
        <taxon>Nephilidae</taxon>
        <taxon>Trichonephila</taxon>
        <taxon>Trichonephila inaurata</taxon>
    </lineage>
</organism>
<evidence type="ECO:0000313" key="1">
    <source>
        <dbReference type="EMBL" id="GFY63036.1"/>
    </source>
</evidence>
<name>A0A8X7CDY9_9ARAC</name>
<dbReference type="AlphaFoldDB" id="A0A8X7CDY9"/>
<comment type="caution">
    <text evidence="1">The sequence shown here is derived from an EMBL/GenBank/DDBJ whole genome shotgun (WGS) entry which is preliminary data.</text>
</comment>
<sequence>MEEKEQVMGEVTEDMEFYVVMLDMKDQEVVMEDKAVVTEEEKEVLEADMVLHIGTGDKNFQNQRIC</sequence>
<protein>
    <submittedName>
        <fullName evidence="1">Uncharacterized protein</fullName>
    </submittedName>
</protein>
<reference evidence="1" key="1">
    <citation type="submission" date="2020-08" db="EMBL/GenBank/DDBJ databases">
        <title>Multicomponent nature underlies the extraordinary mechanical properties of spider dragline silk.</title>
        <authorList>
            <person name="Kono N."/>
            <person name="Nakamura H."/>
            <person name="Mori M."/>
            <person name="Yoshida Y."/>
            <person name="Ohtoshi R."/>
            <person name="Malay A.D."/>
            <person name="Moran D.A.P."/>
            <person name="Tomita M."/>
            <person name="Numata K."/>
            <person name="Arakawa K."/>
        </authorList>
    </citation>
    <scope>NUCLEOTIDE SEQUENCE</scope>
</reference>
<evidence type="ECO:0000313" key="2">
    <source>
        <dbReference type="Proteomes" id="UP000886998"/>
    </source>
</evidence>
<dbReference type="EMBL" id="BMAV01014581">
    <property type="protein sequence ID" value="GFY63036.1"/>
    <property type="molecule type" value="Genomic_DNA"/>
</dbReference>
<proteinExistence type="predicted"/>
<dbReference type="Proteomes" id="UP000886998">
    <property type="component" value="Unassembled WGS sequence"/>
</dbReference>
<accession>A0A8X7CDY9</accession>